<keyword evidence="1" id="KW-0732">Signal</keyword>
<keyword evidence="4" id="KW-1185">Reference proteome</keyword>
<dbReference type="InterPro" id="IPR037459">
    <property type="entry name" value="RhgT-like"/>
</dbReference>
<dbReference type="Proteomes" id="UP000308671">
    <property type="component" value="Unassembled WGS sequence"/>
</dbReference>
<dbReference type="PANTHER" id="PTHR43695:SF2">
    <property type="entry name" value="PUTATIVE (AFU_ORTHOLOGUE AFUA_2G17250)-RELATED"/>
    <property type="match status" value="1"/>
</dbReference>
<comment type="caution">
    <text evidence="3">The sequence shown here is derived from an EMBL/GenBank/DDBJ whole genome shotgun (WGS) entry which is preliminary data.</text>
</comment>
<feature type="chain" id="PRO_5020420153" description="SGNH hydrolase-type esterase domain-containing protein" evidence="1">
    <location>
        <begin position="24"/>
        <end position="272"/>
    </location>
</feature>
<dbReference type="InterPro" id="IPR013830">
    <property type="entry name" value="SGNH_hydro"/>
</dbReference>
<proteinExistence type="predicted"/>
<dbReference type="EMBL" id="PQXL01000553">
    <property type="protein sequence ID" value="THV44940.1"/>
    <property type="molecule type" value="Genomic_DNA"/>
</dbReference>
<name>A0A4S8QK47_9HELO</name>
<evidence type="ECO:0000256" key="1">
    <source>
        <dbReference type="SAM" id="SignalP"/>
    </source>
</evidence>
<feature type="signal peptide" evidence="1">
    <location>
        <begin position="1"/>
        <end position="23"/>
    </location>
</feature>
<sequence length="272" mass="27917">MVRNLGLLLTGLATTLFASPVYSAAPPAFLLAGDSTTAVQNAGLTGGGWGNGFLATLRNGAGGINYGHNGATTVSFVNGGDWAKVLASVAKYKADYTTFVTIQFGHNDQKATANISVAEYMTNLKNMAEDVVAAGGTPILVTSLTRRSFNSSGLAKEDLAVQANATIAVANSIGSLYIDLNRASTDYVDAIGATDAATYNLTPTDFTHINAAGSVLFGNIVSGLIDVAVGKSLGFDIKTYTKPNATIAKDVASGTYIFPSGFGTLPNNTLPA</sequence>
<feature type="domain" description="SGNH hydrolase-type esterase" evidence="2">
    <location>
        <begin position="32"/>
        <end position="213"/>
    </location>
</feature>
<gene>
    <name evidence="3" type="ORF">BGAL_0554g00070</name>
</gene>
<dbReference type="Pfam" id="PF13472">
    <property type="entry name" value="Lipase_GDSL_2"/>
    <property type="match status" value="1"/>
</dbReference>
<evidence type="ECO:0000313" key="4">
    <source>
        <dbReference type="Proteomes" id="UP000308671"/>
    </source>
</evidence>
<organism evidence="3 4">
    <name type="scientific">Botrytis galanthina</name>
    <dbReference type="NCBI Taxonomy" id="278940"/>
    <lineage>
        <taxon>Eukaryota</taxon>
        <taxon>Fungi</taxon>
        <taxon>Dikarya</taxon>
        <taxon>Ascomycota</taxon>
        <taxon>Pezizomycotina</taxon>
        <taxon>Leotiomycetes</taxon>
        <taxon>Helotiales</taxon>
        <taxon>Sclerotiniaceae</taxon>
        <taxon>Botrytis</taxon>
    </lineage>
</organism>
<reference evidence="3 4" key="1">
    <citation type="submission" date="2017-12" db="EMBL/GenBank/DDBJ databases">
        <title>Comparative genomics of Botrytis spp.</title>
        <authorList>
            <person name="Valero-Jimenez C.A."/>
            <person name="Tapia P."/>
            <person name="Veloso J."/>
            <person name="Silva-Moreno E."/>
            <person name="Staats M."/>
            <person name="Valdes J.H."/>
            <person name="Van Kan J.A.L."/>
        </authorList>
    </citation>
    <scope>NUCLEOTIDE SEQUENCE [LARGE SCALE GENOMIC DNA]</scope>
    <source>
        <strain evidence="3 4">MUCL435</strain>
    </source>
</reference>
<evidence type="ECO:0000313" key="3">
    <source>
        <dbReference type="EMBL" id="THV44940.1"/>
    </source>
</evidence>
<dbReference type="GO" id="GO:0016787">
    <property type="term" value="F:hydrolase activity"/>
    <property type="evidence" value="ECO:0007669"/>
    <property type="project" value="InterPro"/>
</dbReference>
<dbReference type="SUPFAM" id="SSF52266">
    <property type="entry name" value="SGNH hydrolase"/>
    <property type="match status" value="1"/>
</dbReference>
<dbReference type="Gene3D" id="3.40.50.1110">
    <property type="entry name" value="SGNH hydrolase"/>
    <property type="match status" value="1"/>
</dbReference>
<evidence type="ECO:0000259" key="2">
    <source>
        <dbReference type="Pfam" id="PF13472"/>
    </source>
</evidence>
<dbReference type="PANTHER" id="PTHR43695">
    <property type="entry name" value="PUTATIVE (AFU_ORTHOLOGUE AFUA_2G17250)-RELATED"/>
    <property type="match status" value="1"/>
</dbReference>
<protein>
    <recommendedName>
        <fullName evidence="2">SGNH hydrolase-type esterase domain-containing protein</fullName>
    </recommendedName>
</protein>
<dbReference type="InterPro" id="IPR036514">
    <property type="entry name" value="SGNH_hydro_sf"/>
</dbReference>
<dbReference type="OrthoDB" id="5041285at2759"/>
<dbReference type="AlphaFoldDB" id="A0A4S8QK47"/>
<accession>A0A4S8QK47</accession>